<accession>A0ACC2S1J3</accession>
<comment type="caution">
    <text evidence="1">The sequence shown here is derived from an EMBL/GenBank/DDBJ whole genome shotgun (WGS) entry which is preliminary data.</text>
</comment>
<evidence type="ECO:0000313" key="2">
    <source>
        <dbReference type="Proteomes" id="UP001165960"/>
    </source>
</evidence>
<gene>
    <name evidence="1" type="ORF">DSO57_1036033</name>
</gene>
<protein>
    <submittedName>
        <fullName evidence="1">Uncharacterized protein</fullName>
    </submittedName>
</protein>
<feature type="non-terminal residue" evidence="1">
    <location>
        <position position="102"/>
    </location>
</feature>
<dbReference type="EMBL" id="QTSX02006014">
    <property type="protein sequence ID" value="KAJ9056138.1"/>
    <property type="molecule type" value="Genomic_DNA"/>
</dbReference>
<name>A0ACC2S1J3_9FUNG</name>
<keyword evidence="2" id="KW-1185">Reference proteome</keyword>
<sequence length="102" mass="10693">MASEPLFSSTGFVTGLSFDSVNTDLFKTSVKLTSSQSLPFAQASSQSQFDNVNLNRHSVTLGDIGNIGEAGNILCLILGPLFAVPAGVETKPTSWSPPYVGL</sequence>
<organism evidence="1 2">
    <name type="scientific">Entomophthora muscae</name>
    <dbReference type="NCBI Taxonomy" id="34485"/>
    <lineage>
        <taxon>Eukaryota</taxon>
        <taxon>Fungi</taxon>
        <taxon>Fungi incertae sedis</taxon>
        <taxon>Zoopagomycota</taxon>
        <taxon>Entomophthoromycotina</taxon>
        <taxon>Entomophthoromycetes</taxon>
        <taxon>Entomophthorales</taxon>
        <taxon>Entomophthoraceae</taxon>
        <taxon>Entomophthora</taxon>
    </lineage>
</organism>
<evidence type="ECO:0000313" key="1">
    <source>
        <dbReference type="EMBL" id="KAJ9056138.1"/>
    </source>
</evidence>
<reference evidence="1" key="1">
    <citation type="submission" date="2022-04" db="EMBL/GenBank/DDBJ databases">
        <title>Genome of the entomopathogenic fungus Entomophthora muscae.</title>
        <authorList>
            <person name="Elya C."/>
            <person name="Lovett B.R."/>
            <person name="Lee E."/>
            <person name="Macias A.M."/>
            <person name="Hajek A.E."/>
            <person name="De Bivort B.L."/>
            <person name="Kasson M.T."/>
            <person name="De Fine Licht H.H."/>
            <person name="Stajich J.E."/>
        </authorList>
    </citation>
    <scope>NUCLEOTIDE SEQUENCE</scope>
    <source>
        <strain evidence="1">Berkeley</strain>
    </source>
</reference>
<dbReference type="Proteomes" id="UP001165960">
    <property type="component" value="Unassembled WGS sequence"/>
</dbReference>
<proteinExistence type="predicted"/>